<keyword evidence="1" id="KW-0255">Endonuclease</keyword>
<proteinExistence type="predicted"/>
<reference evidence="1 2" key="1">
    <citation type="submission" date="2013-03" db="EMBL/GenBank/DDBJ databases">
        <authorList>
            <person name="Harkins D.M."/>
            <person name="Durkin A.S."/>
            <person name="Brinkac L.M."/>
            <person name="Haft D.H."/>
            <person name="Selengut J.D."/>
            <person name="Sanka R."/>
            <person name="DePew J."/>
            <person name="Purushe J."/>
            <person name="Galloway R.L."/>
            <person name="Vinetz J.M."/>
            <person name="Sutton G.G."/>
            <person name="Nierman W.C."/>
            <person name="Fouts D.E."/>
        </authorList>
    </citation>
    <scope>NUCLEOTIDE SEQUENCE [LARGE SCALE GENOMIC DNA]</scope>
    <source>
        <strain evidence="1 2">Waz Holland</strain>
    </source>
</reference>
<dbReference type="RefSeq" id="WP_002977545.1">
    <property type="nucleotide sequence ID" value="NZ_AOGY02000017.1"/>
</dbReference>
<protein>
    <submittedName>
        <fullName evidence="1">Endonuclease/exonuclease/phosphatase family protein</fullName>
    </submittedName>
</protein>
<keyword evidence="1" id="KW-0378">Hydrolase</keyword>
<comment type="caution">
    <text evidence="1">The sequence shown here is derived from an EMBL/GenBank/DDBJ whole genome shotgun (WGS) entry which is preliminary data.</text>
</comment>
<accession>N1WCQ3</accession>
<dbReference type="EMBL" id="AOGY02000017">
    <property type="protein sequence ID" value="EMY71205.1"/>
    <property type="molecule type" value="Genomic_DNA"/>
</dbReference>
<dbReference type="AlphaFoldDB" id="N1WCQ3"/>
<dbReference type="GO" id="GO:0004519">
    <property type="term" value="F:endonuclease activity"/>
    <property type="evidence" value="ECO:0007669"/>
    <property type="project" value="UniProtKB-KW"/>
</dbReference>
<name>N1WCQ3_9LEPT</name>
<gene>
    <name evidence="1" type="ORF">LEP1GSC199_1568</name>
</gene>
<evidence type="ECO:0000313" key="2">
    <source>
        <dbReference type="Proteomes" id="UP000012227"/>
    </source>
</evidence>
<sequence length="251" mass="30023">MKIISWNCSGGFRKKYPRTFNLKADILIIQECENPYNYPEFFKKLEHTKYFWEGENQNRGIGIFFNETIDLKLLNWSSEFSISIPGVISEHLRWNTKDLKQFLGVSISENHNLIAVWTKGGKNQSFRYIGQFWKYLLANKSNIVEKPTIIIGDFNSNSIWDKIDRWWNHTEIIKILNSWNYKSLYHEAYTEKQGEEKIPTFFLQRKKEKSYHIDYAFLPNELLKNSEIQLGKFEDWIDLSDHVPLIIEFEF</sequence>
<dbReference type="Proteomes" id="UP000012227">
    <property type="component" value="Unassembled WGS sequence"/>
</dbReference>
<dbReference type="Gene3D" id="3.60.10.10">
    <property type="entry name" value="Endonuclease/exonuclease/phosphatase"/>
    <property type="match status" value="1"/>
</dbReference>
<dbReference type="SUPFAM" id="SSF56219">
    <property type="entry name" value="DNase I-like"/>
    <property type="match status" value="1"/>
</dbReference>
<keyword evidence="1" id="KW-0269">Exonuclease</keyword>
<keyword evidence="1" id="KW-0540">Nuclease</keyword>
<evidence type="ECO:0000313" key="1">
    <source>
        <dbReference type="EMBL" id="EMY71205.1"/>
    </source>
</evidence>
<dbReference type="InterPro" id="IPR036691">
    <property type="entry name" value="Endo/exonu/phosph_ase_sf"/>
</dbReference>
<organism evidence="1 2">
    <name type="scientific">Leptospira vanthielii serovar Holland str. Waz Holland = ATCC 700522</name>
    <dbReference type="NCBI Taxonomy" id="1218591"/>
    <lineage>
        <taxon>Bacteria</taxon>
        <taxon>Pseudomonadati</taxon>
        <taxon>Spirochaetota</taxon>
        <taxon>Spirochaetia</taxon>
        <taxon>Leptospirales</taxon>
        <taxon>Leptospiraceae</taxon>
        <taxon>Leptospira</taxon>
    </lineage>
</organism>
<dbReference type="GO" id="GO:0004527">
    <property type="term" value="F:exonuclease activity"/>
    <property type="evidence" value="ECO:0007669"/>
    <property type="project" value="UniProtKB-KW"/>
</dbReference>
<dbReference type="STRING" id="1218591.LEP1GSC199_1568"/>